<dbReference type="Proteomes" id="UP000204057">
    <property type="component" value="Segment"/>
</dbReference>
<organism evidence="1 2">
    <name type="scientific">Caulobacter phage Percy</name>
    <dbReference type="NCBI Taxonomy" id="1701809"/>
    <lineage>
        <taxon>Viruses</taxon>
        <taxon>Duplodnaviria</taxon>
        <taxon>Heunggongvirae</taxon>
        <taxon>Uroviricota</taxon>
        <taxon>Caudoviricetes</taxon>
        <taxon>Autographivirales</taxon>
        <taxon>Autonotataviridae</taxon>
        <taxon>Percyvirus</taxon>
        <taxon>Percyvirus percy</taxon>
    </lineage>
</organism>
<name>A0A0M4S5P6_9CAUD</name>
<dbReference type="RefSeq" id="YP_009225235.1">
    <property type="nucleotide sequence ID" value="NC_029092.1"/>
</dbReference>
<dbReference type="GeneID" id="26796230"/>
<accession>A0A0M4S5P6</accession>
<gene>
    <name evidence="1" type="ORF">CPT_Percy3</name>
</gene>
<reference evidence="1 2" key="1">
    <citation type="journal article" date="2015" name="Genome Announc.">
        <title>Complete Genome Sequence of Caulobacter crescentus Podophage Percy.</title>
        <authorList>
            <person name="Lerma R.A."/>
            <person name="Tidwell T.J."/>
            <person name="Cahill J.L."/>
            <person name="Rasche E.S."/>
            <person name="Kuty Everett G.F."/>
        </authorList>
    </citation>
    <scope>NUCLEOTIDE SEQUENCE [LARGE SCALE GENOMIC DNA]</scope>
</reference>
<dbReference type="KEGG" id="vg:26796230"/>
<proteinExistence type="predicted"/>
<evidence type="ECO:0000313" key="2">
    <source>
        <dbReference type="Proteomes" id="UP000204057"/>
    </source>
</evidence>
<sequence>MLAYPEVASLRDALFVSSDIYADLAKYTQTIDTIVPSKSLLSTIFDFPLIVSDHMPRGRMVCKHPNLSQKARPISHNNLNLTPAQLYLKIKAGTVKPVRDGFVEAGTLVWFRSGSGPVQVTAGSSGHSLATFDNYSHLYSIAKPGVRQGVAQVQPSVDYRKVDLQQVRLADGYLVAPSNPPAFLWFYNSETQAAEKHDAKSKVSHWRMNPHLWFRNEPIITKGKFLGYTPEV</sequence>
<dbReference type="EMBL" id="KT381879">
    <property type="protein sequence ID" value="ALF01637.1"/>
    <property type="molecule type" value="Genomic_DNA"/>
</dbReference>
<protein>
    <submittedName>
        <fullName evidence="1">Uncharacterized protein</fullName>
    </submittedName>
</protein>
<evidence type="ECO:0000313" key="1">
    <source>
        <dbReference type="EMBL" id="ALF01637.1"/>
    </source>
</evidence>
<keyword evidence="2" id="KW-1185">Reference proteome</keyword>